<dbReference type="RefSeq" id="WP_077996678.1">
    <property type="nucleotide sequence ID" value="NZ_CP019655.1"/>
</dbReference>
<dbReference type="AlphaFoldDB" id="A0A2L1TVS4"/>
<organism evidence="1 2">
    <name type="scientific">Paenibacillus larvae subsp. larvae</name>
    <dbReference type="NCBI Taxonomy" id="147375"/>
    <lineage>
        <taxon>Bacteria</taxon>
        <taxon>Bacillati</taxon>
        <taxon>Bacillota</taxon>
        <taxon>Bacilli</taxon>
        <taxon>Bacillales</taxon>
        <taxon>Paenibacillaceae</taxon>
        <taxon>Paenibacillus</taxon>
    </lineage>
</organism>
<name>A0A2L1TVS4_9BACL</name>
<protein>
    <submittedName>
        <fullName evidence="1">Uncharacterized protein</fullName>
    </submittedName>
</protein>
<dbReference type="Proteomes" id="UP000239833">
    <property type="component" value="Chromosome"/>
</dbReference>
<evidence type="ECO:0000313" key="2">
    <source>
        <dbReference type="Proteomes" id="UP000239833"/>
    </source>
</evidence>
<dbReference type="EMBL" id="CP019655">
    <property type="protein sequence ID" value="AVF24796.1"/>
    <property type="molecule type" value="Genomic_DNA"/>
</dbReference>
<proteinExistence type="predicted"/>
<evidence type="ECO:0000313" key="1">
    <source>
        <dbReference type="EMBL" id="AVF24796.1"/>
    </source>
</evidence>
<accession>A0A2L1TVS4</accession>
<reference evidence="2" key="1">
    <citation type="submission" date="2017-02" db="EMBL/GenBank/DDBJ databases">
        <title>Delineation of Paenibacillus larvae strains originating from foulbrood outbreaks.</title>
        <authorList>
            <person name="Beims H."/>
            <person name="Bunk B."/>
            <person name="Sproeer C."/>
            <person name="Mohr K.I."/>
            <person name="Pradella S."/>
            <person name="Guenther G."/>
            <person name="Rohde M."/>
            <person name="von der Ohe W."/>
            <person name="Steinert M."/>
        </authorList>
    </citation>
    <scope>NUCLEOTIDE SEQUENCE [LARGE SCALE GENOMIC DNA]</scope>
    <source>
        <strain evidence="2">Eric_III</strain>
    </source>
</reference>
<dbReference type="GeneID" id="64217406"/>
<sequence>MKRGELSWAVKALKKAWDMIPSKVKVAVGGVAGFAKLLDFIDHYTGAVEDAVYEGLIALGVNKTVAWWIMKILTSIAL</sequence>
<gene>
    <name evidence="1" type="ORF">ERICIII_00572</name>
</gene>